<dbReference type="InterPro" id="IPR011766">
    <property type="entry name" value="TPP_enzyme_TPP-bd"/>
</dbReference>
<feature type="domain" description="Thiamine pyrophosphate enzyme N-terminal TPP-binding" evidence="6">
    <location>
        <begin position="17"/>
        <end position="137"/>
    </location>
</feature>
<evidence type="ECO:0000259" key="4">
    <source>
        <dbReference type="Pfam" id="PF00205"/>
    </source>
</evidence>
<comment type="similarity">
    <text evidence="1 3">Belongs to the TPP enzyme family.</text>
</comment>
<reference evidence="7 8" key="1">
    <citation type="journal article" date="2019" name="Nat. Microbiol.">
        <title>Mediterranean grassland soil C-N compound turnover is dependent on rainfall and depth, and is mediated by genomically divergent microorganisms.</title>
        <authorList>
            <person name="Diamond S."/>
            <person name="Andeer P.F."/>
            <person name="Li Z."/>
            <person name="Crits-Christoph A."/>
            <person name="Burstein D."/>
            <person name="Anantharaman K."/>
            <person name="Lane K.R."/>
            <person name="Thomas B.C."/>
            <person name="Pan C."/>
            <person name="Northen T.R."/>
            <person name="Banfield J.F."/>
        </authorList>
    </citation>
    <scope>NUCLEOTIDE SEQUENCE [LARGE SCALE GENOMIC DNA]</scope>
    <source>
        <strain evidence="7">NP_3</strain>
    </source>
</reference>
<feature type="domain" description="Thiamine pyrophosphate enzyme TPP-binding" evidence="5">
    <location>
        <begin position="428"/>
        <end position="578"/>
    </location>
</feature>
<dbReference type="InterPro" id="IPR012000">
    <property type="entry name" value="Thiamin_PyroP_enz_cen_dom"/>
</dbReference>
<dbReference type="GO" id="GO:0009097">
    <property type="term" value="P:isoleucine biosynthetic process"/>
    <property type="evidence" value="ECO:0007669"/>
    <property type="project" value="TreeGrafter"/>
</dbReference>
<evidence type="ECO:0000313" key="8">
    <source>
        <dbReference type="Proteomes" id="UP000318509"/>
    </source>
</evidence>
<dbReference type="Gene3D" id="3.40.50.1220">
    <property type="entry name" value="TPP-binding domain"/>
    <property type="match status" value="1"/>
</dbReference>
<evidence type="ECO:0000259" key="5">
    <source>
        <dbReference type="Pfam" id="PF02775"/>
    </source>
</evidence>
<dbReference type="Pfam" id="PF02775">
    <property type="entry name" value="TPP_enzyme_C"/>
    <property type="match status" value="1"/>
</dbReference>
<dbReference type="GO" id="GO:0000287">
    <property type="term" value="F:magnesium ion binding"/>
    <property type="evidence" value="ECO:0007669"/>
    <property type="project" value="InterPro"/>
</dbReference>
<dbReference type="PROSITE" id="PS00187">
    <property type="entry name" value="TPP_ENZYMES"/>
    <property type="match status" value="1"/>
</dbReference>
<dbReference type="PANTHER" id="PTHR18968">
    <property type="entry name" value="THIAMINE PYROPHOSPHATE ENZYMES"/>
    <property type="match status" value="1"/>
</dbReference>
<dbReference type="CDD" id="cd07035">
    <property type="entry name" value="TPP_PYR_POX_like"/>
    <property type="match status" value="1"/>
</dbReference>
<name>A0A537K196_9BACT</name>
<dbReference type="Pfam" id="PF02776">
    <property type="entry name" value="TPP_enzyme_N"/>
    <property type="match status" value="1"/>
</dbReference>
<evidence type="ECO:0000256" key="2">
    <source>
        <dbReference type="ARBA" id="ARBA00023052"/>
    </source>
</evidence>
<proteinExistence type="inferred from homology"/>
<dbReference type="InterPro" id="IPR029035">
    <property type="entry name" value="DHS-like_NAD/FAD-binding_dom"/>
</dbReference>
<dbReference type="InterPro" id="IPR045229">
    <property type="entry name" value="TPP_enz"/>
</dbReference>
<evidence type="ECO:0000256" key="1">
    <source>
        <dbReference type="ARBA" id="ARBA00007812"/>
    </source>
</evidence>
<sequence length="583" mass="62398">MRIAEDAPADRRIAVDTAAEALIEALRFAGVELIFANLGTDHPSLVEAFAKCRALGRPAPRVIMCPHETVALSAAHGFAQATGRPQALIVHVDQGTANLGGAVHNAARSRVPVFILAGRAPFTDRGELKGSRDSYVQFIQDIYDQAGIVRPYVKWEYELHRGTNIGRIVQRALRLAVAEPAGPVYLTAPREVLEEPVSFVELAPPALCAPPVPTIPEDAALREMGRWLCDAERPVVITSYIGRRPEAVAELVTLADQLALPVLEMLPRTAMNFPTDHPLYLGVERSDRLDAADLVLIIDCDVPWIPSASQPPAAARIIHLDVDPLKDDLPLWLFPAHLSARADAAATLPRLRDEVRRGWTSTVAERVRARRQAIERDVRRMRAEWRDAAAPPAPGGPITAAWLTAQLGAMLSPETIVVTELVTNAAGAARHLPRSVAGSLLAAGGSSLGWGLGASIGVKLARPESEIVCLLGDGSFLFGAPAAALWVSRQYRAPFLAVVYNNRGWAAVRDATARQHPAGEAVRAGDFSSSFGDGVDHAAIARAAGGYGERIRSAPDLPAAVERAREAVRAGTPAVLDVLLPPV</sequence>
<gene>
    <name evidence="7" type="ORF">E6H00_10245</name>
</gene>
<dbReference type="InterPro" id="IPR012001">
    <property type="entry name" value="Thiamin_PyroP_enz_TPP-bd_dom"/>
</dbReference>
<dbReference type="PANTHER" id="PTHR18968:SF164">
    <property type="entry name" value="PYRUVATE DECARBOXYLASE"/>
    <property type="match status" value="1"/>
</dbReference>
<dbReference type="GO" id="GO:0009099">
    <property type="term" value="P:L-valine biosynthetic process"/>
    <property type="evidence" value="ECO:0007669"/>
    <property type="project" value="TreeGrafter"/>
</dbReference>
<dbReference type="GO" id="GO:0030976">
    <property type="term" value="F:thiamine pyrophosphate binding"/>
    <property type="evidence" value="ECO:0007669"/>
    <property type="project" value="InterPro"/>
</dbReference>
<dbReference type="Gene3D" id="3.40.50.970">
    <property type="match status" value="2"/>
</dbReference>
<protein>
    <submittedName>
        <fullName evidence="7">Thiamine pyrophosphate-requiring protein</fullName>
    </submittedName>
</protein>
<dbReference type="Pfam" id="PF00205">
    <property type="entry name" value="TPP_enzyme_M"/>
    <property type="match status" value="1"/>
</dbReference>
<dbReference type="AlphaFoldDB" id="A0A537K196"/>
<accession>A0A537K196</accession>
<evidence type="ECO:0000256" key="3">
    <source>
        <dbReference type="RuleBase" id="RU362132"/>
    </source>
</evidence>
<dbReference type="GO" id="GO:0003984">
    <property type="term" value="F:acetolactate synthase activity"/>
    <property type="evidence" value="ECO:0007669"/>
    <property type="project" value="TreeGrafter"/>
</dbReference>
<evidence type="ECO:0000259" key="6">
    <source>
        <dbReference type="Pfam" id="PF02776"/>
    </source>
</evidence>
<dbReference type="SUPFAM" id="SSF52518">
    <property type="entry name" value="Thiamin diphosphate-binding fold (THDP-binding)"/>
    <property type="match status" value="2"/>
</dbReference>
<evidence type="ECO:0000313" key="7">
    <source>
        <dbReference type="EMBL" id="TMI89272.1"/>
    </source>
</evidence>
<keyword evidence="2 3" id="KW-0786">Thiamine pyrophosphate</keyword>
<dbReference type="GO" id="GO:0005948">
    <property type="term" value="C:acetolactate synthase complex"/>
    <property type="evidence" value="ECO:0007669"/>
    <property type="project" value="TreeGrafter"/>
</dbReference>
<dbReference type="SUPFAM" id="SSF52467">
    <property type="entry name" value="DHS-like NAD/FAD-binding domain"/>
    <property type="match status" value="1"/>
</dbReference>
<dbReference type="InterPro" id="IPR029061">
    <property type="entry name" value="THDP-binding"/>
</dbReference>
<organism evidence="7 8">
    <name type="scientific">Candidatus Segetimicrobium genomatis</name>
    <dbReference type="NCBI Taxonomy" id="2569760"/>
    <lineage>
        <taxon>Bacteria</taxon>
        <taxon>Bacillati</taxon>
        <taxon>Candidatus Sysuimicrobiota</taxon>
        <taxon>Candidatus Sysuimicrobiia</taxon>
        <taxon>Candidatus Sysuimicrobiales</taxon>
        <taxon>Candidatus Segetimicrobiaceae</taxon>
        <taxon>Candidatus Segetimicrobium</taxon>
    </lineage>
</organism>
<dbReference type="CDD" id="cd02002">
    <property type="entry name" value="TPP_BFDC"/>
    <property type="match status" value="1"/>
</dbReference>
<dbReference type="EMBL" id="VBAK01000127">
    <property type="protein sequence ID" value="TMI89272.1"/>
    <property type="molecule type" value="Genomic_DNA"/>
</dbReference>
<dbReference type="NCBIfam" id="NF006203">
    <property type="entry name" value="PRK08327.1"/>
    <property type="match status" value="1"/>
</dbReference>
<feature type="domain" description="Thiamine pyrophosphate enzyme central" evidence="4">
    <location>
        <begin position="227"/>
        <end position="349"/>
    </location>
</feature>
<dbReference type="InterPro" id="IPR000399">
    <property type="entry name" value="TPP-bd_CS"/>
</dbReference>
<comment type="caution">
    <text evidence="7">The sequence shown here is derived from an EMBL/GenBank/DDBJ whole genome shotgun (WGS) entry which is preliminary data.</text>
</comment>
<dbReference type="GO" id="GO:0050660">
    <property type="term" value="F:flavin adenine dinucleotide binding"/>
    <property type="evidence" value="ECO:0007669"/>
    <property type="project" value="TreeGrafter"/>
</dbReference>
<dbReference type="Proteomes" id="UP000318509">
    <property type="component" value="Unassembled WGS sequence"/>
</dbReference>